<feature type="domain" description="Gnk2-homologous" evidence="19">
    <location>
        <begin position="177"/>
        <end position="284"/>
    </location>
</feature>
<dbReference type="Gene3D" id="3.30.430.20">
    <property type="entry name" value="Gnk2 domain, C-X8-C-X2-C motif"/>
    <property type="match status" value="2"/>
</dbReference>
<evidence type="ECO:0000256" key="13">
    <source>
        <dbReference type="ARBA" id="ARBA00023170"/>
    </source>
</evidence>
<dbReference type="PANTHER" id="PTHR27002:SF1104">
    <property type="entry name" value="CYSTEINE-RICH RECEPTOR-LIKE PROTEIN KINASE 27-RELATED"/>
    <property type="match status" value="1"/>
</dbReference>
<dbReference type="PROSITE" id="PS51473">
    <property type="entry name" value="GNK2"/>
    <property type="match status" value="2"/>
</dbReference>
<dbReference type="EMBL" id="PDCK01000043">
    <property type="protein sequence ID" value="PRQ31245.1"/>
    <property type="molecule type" value="Genomic_DNA"/>
</dbReference>
<dbReference type="FunFam" id="1.10.510.10:FF:000343">
    <property type="entry name" value="Cysteine-rich receptor-like protein kinase 28"/>
    <property type="match status" value="1"/>
</dbReference>
<feature type="domain" description="Gnk2-homologous" evidence="19">
    <location>
        <begin position="59"/>
        <end position="165"/>
    </location>
</feature>
<dbReference type="Gramene" id="PRQ31245">
    <property type="protein sequence ID" value="PRQ31245"/>
    <property type="gene ID" value="RchiOBHm_Chr5g0033361"/>
</dbReference>
<comment type="caution">
    <text evidence="20">The sequence shown here is derived from an EMBL/GenBank/DDBJ whole genome shotgun (WGS) entry which is preliminary data.</text>
</comment>
<protein>
    <recommendedName>
        <fullName evidence="22">Cysteine-rich receptor-kinase-like protein</fullName>
    </recommendedName>
</protein>
<evidence type="ECO:0000259" key="18">
    <source>
        <dbReference type="PROSITE" id="PS50011"/>
    </source>
</evidence>
<evidence type="ECO:0000256" key="3">
    <source>
        <dbReference type="ARBA" id="ARBA00022553"/>
    </source>
</evidence>
<evidence type="ECO:0000256" key="2">
    <source>
        <dbReference type="ARBA" id="ARBA00022527"/>
    </source>
</evidence>
<evidence type="ECO:0000259" key="19">
    <source>
        <dbReference type="PROSITE" id="PS51473"/>
    </source>
</evidence>
<keyword evidence="14" id="KW-0325">Glycoprotein</keyword>
<dbReference type="SUPFAM" id="SSF56112">
    <property type="entry name" value="Protein kinase-like (PK-like)"/>
    <property type="match status" value="1"/>
</dbReference>
<name>A0A2P6QAM4_ROSCH</name>
<evidence type="ECO:0000256" key="7">
    <source>
        <dbReference type="ARBA" id="ARBA00022737"/>
    </source>
</evidence>
<keyword evidence="21" id="KW-1185">Reference proteome</keyword>
<sequence length="692" mass="77343">MGSSSTWLLLFFFAPIVVLDQLVAPSRSRQMGFSIWLLLFLIILDLLVVPTLAQACSTLDFCWTCSNTFQYTNGSVYQKNLNSLLSKFSSSPTQNQADSGFYNSSLGEDSNQVNAIALCRGDLGLEACSSCLKNNTVYLLRTCLNQKEAILWAPHCMVRYSYNLIFGIEKDDPSVYIPSQNNVSNDQEYERVLNEFERVLHPVLQYLSDKAASGDSVKKYAAGHATVPGRVIYALVQCTPDLDNQNCSNCLKKAMSDIPGHNGARQGGRVLKPSCTLRYEAGLFYEATSDSEVNVSTPVTPTTPVTPPSVPSKQGKKSNTKKTIIIIIVVVIAFVTMLFTGICIFSRVKQQRGKLENEYDFEIIRSATGDFSDANKLGQGGFGAVYKGRLLNGQYIAVKRLSKSSEQGEREFKNEVMLLAQLQHRNLVRLLGFCLKEEERLLIYEYMPNASLNHFIFDPINHGHLDWETRYKIIGGIVRGLLYLHEDSRLRIVHRDLKLSNILLGEDMNPKIADFGMARLFAMDQTQGATKTIVGTYGYMAPEYAIHGRFSVKSDVFSFGVLVLEIVSGKKIGSFRNGENEEDLLSYAWKNWRDDTIPNIIDSMLTTGSRNEMIRCIHIGLLCVQENVNDRPTMASVVSMLNSHSLTLSVPSKPAYYSHYNSESDIDTSSASESFIYVSKNVVSNITEPYPR</sequence>
<keyword evidence="9" id="KW-0418">Kinase</keyword>
<dbReference type="SMART" id="SM00220">
    <property type="entry name" value="S_TKc"/>
    <property type="match status" value="1"/>
</dbReference>
<dbReference type="PROSITE" id="PS50011">
    <property type="entry name" value="PROTEIN_KINASE_DOM"/>
    <property type="match status" value="1"/>
</dbReference>
<evidence type="ECO:0000256" key="8">
    <source>
        <dbReference type="ARBA" id="ARBA00022741"/>
    </source>
</evidence>
<evidence type="ECO:0000256" key="4">
    <source>
        <dbReference type="ARBA" id="ARBA00022679"/>
    </source>
</evidence>
<keyword evidence="13" id="KW-0675">Receptor</keyword>
<dbReference type="FunFam" id="3.30.430.20:FF:000002">
    <property type="entry name" value="Cysteine-rich receptor-like protein kinase 10"/>
    <property type="match status" value="1"/>
</dbReference>
<dbReference type="InterPro" id="IPR038408">
    <property type="entry name" value="GNK2_sf"/>
</dbReference>
<dbReference type="Gene3D" id="3.30.200.20">
    <property type="entry name" value="Phosphorylase Kinase, domain 1"/>
    <property type="match status" value="1"/>
</dbReference>
<dbReference type="PROSITE" id="PS00108">
    <property type="entry name" value="PROTEIN_KINASE_ST"/>
    <property type="match status" value="1"/>
</dbReference>
<gene>
    <name evidence="20" type="ORF">RchiOBHm_Chr5g0033361</name>
</gene>
<dbReference type="GO" id="GO:0009737">
    <property type="term" value="P:response to abscisic acid"/>
    <property type="evidence" value="ECO:0007669"/>
    <property type="project" value="UniProtKB-ARBA"/>
</dbReference>
<keyword evidence="2" id="KW-0723">Serine/threonine-protein kinase</keyword>
<evidence type="ECO:0008006" key="22">
    <source>
        <dbReference type="Google" id="ProtNLM"/>
    </source>
</evidence>
<feature type="transmembrane region" description="Helical" evidence="17">
    <location>
        <begin position="324"/>
        <end position="345"/>
    </location>
</feature>
<evidence type="ECO:0000256" key="16">
    <source>
        <dbReference type="SAM" id="MobiDB-lite"/>
    </source>
</evidence>
<dbReference type="OrthoDB" id="4062651at2759"/>
<evidence type="ECO:0000256" key="17">
    <source>
        <dbReference type="SAM" id="Phobius"/>
    </source>
</evidence>
<keyword evidence="11 17" id="KW-1133">Transmembrane helix</keyword>
<reference evidence="20 21" key="1">
    <citation type="journal article" date="2018" name="Nat. Genet.">
        <title>The Rosa genome provides new insights in the design of modern roses.</title>
        <authorList>
            <person name="Bendahmane M."/>
        </authorList>
    </citation>
    <scope>NUCLEOTIDE SEQUENCE [LARGE SCALE GENOMIC DNA]</scope>
    <source>
        <strain evidence="21">cv. Old Blush</strain>
    </source>
</reference>
<dbReference type="CDD" id="cd23509">
    <property type="entry name" value="Gnk2-like"/>
    <property type="match status" value="2"/>
</dbReference>
<evidence type="ECO:0000256" key="1">
    <source>
        <dbReference type="ARBA" id="ARBA00004167"/>
    </source>
</evidence>
<dbReference type="AlphaFoldDB" id="A0A2P6QAM4"/>
<feature type="region of interest" description="Disordered" evidence="16">
    <location>
        <begin position="295"/>
        <end position="316"/>
    </location>
</feature>
<dbReference type="OMA" id="HIANREN"/>
<keyword evidence="5 17" id="KW-0812">Transmembrane</keyword>
<keyword evidence="4 20" id="KW-0808">Transferase</keyword>
<feature type="transmembrane region" description="Helical" evidence="17">
    <location>
        <begin position="35"/>
        <end position="53"/>
    </location>
</feature>
<evidence type="ECO:0000313" key="21">
    <source>
        <dbReference type="Proteomes" id="UP000238479"/>
    </source>
</evidence>
<comment type="subcellular location">
    <subcellularLocation>
        <location evidence="1">Membrane</location>
        <topology evidence="1">Single-pass membrane protein</topology>
    </subcellularLocation>
</comment>
<dbReference type="Pfam" id="PF01657">
    <property type="entry name" value="Stress-antifung"/>
    <property type="match status" value="2"/>
</dbReference>
<dbReference type="CDD" id="cd14066">
    <property type="entry name" value="STKc_IRAK"/>
    <property type="match status" value="1"/>
</dbReference>
<dbReference type="GO" id="GO:0005524">
    <property type="term" value="F:ATP binding"/>
    <property type="evidence" value="ECO:0007669"/>
    <property type="project" value="UniProtKB-UniRule"/>
</dbReference>
<proteinExistence type="predicted"/>
<evidence type="ECO:0000256" key="15">
    <source>
        <dbReference type="PROSITE-ProRule" id="PRU10141"/>
    </source>
</evidence>
<evidence type="ECO:0000256" key="5">
    <source>
        <dbReference type="ARBA" id="ARBA00022692"/>
    </source>
</evidence>
<dbReference type="InterPro" id="IPR000719">
    <property type="entry name" value="Prot_kinase_dom"/>
</dbReference>
<feature type="domain" description="Protein kinase" evidence="18">
    <location>
        <begin position="371"/>
        <end position="647"/>
    </location>
</feature>
<keyword evidence="7" id="KW-0677">Repeat</keyword>
<dbReference type="GO" id="GO:0005886">
    <property type="term" value="C:plasma membrane"/>
    <property type="evidence" value="ECO:0007669"/>
    <property type="project" value="TreeGrafter"/>
</dbReference>
<accession>A0A2P6QAM4</accession>
<feature type="binding site" evidence="15">
    <location>
        <position position="399"/>
    </location>
    <ligand>
        <name>ATP</name>
        <dbReference type="ChEBI" id="CHEBI:30616"/>
    </ligand>
</feature>
<dbReference type="PROSITE" id="PS00107">
    <property type="entry name" value="PROTEIN_KINASE_ATP"/>
    <property type="match status" value="1"/>
</dbReference>
<evidence type="ECO:0000256" key="6">
    <source>
        <dbReference type="ARBA" id="ARBA00022729"/>
    </source>
</evidence>
<evidence type="ECO:0000256" key="9">
    <source>
        <dbReference type="ARBA" id="ARBA00022777"/>
    </source>
</evidence>
<keyword evidence="8 15" id="KW-0547">Nucleotide-binding</keyword>
<dbReference type="InterPro" id="IPR011009">
    <property type="entry name" value="Kinase-like_dom_sf"/>
</dbReference>
<keyword evidence="12 17" id="KW-0472">Membrane</keyword>
<dbReference type="GO" id="GO:0004674">
    <property type="term" value="F:protein serine/threonine kinase activity"/>
    <property type="evidence" value="ECO:0007669"/>
    <property type="project" value="UniProtKB-KW"/>
</dbReference>
<dbReference type="Gene3D" id="1.10.510.10">
    <property type="entry name" value="Transferase(Phosphotransferase) domain 1"/>
    <property type="match status" value="1"/>
</dbReference>
<dbReference type="PANTHER" id="PTHR27002">
    <property type="entry name" value="RECEPTOR-LIKE SERINE/THREONINE-PROTEIN KINASE SD1-8"/>
    <property type="match status" value="1"/>
</dbReference>
<keyword evidence="6" id="KW-0732">Signal</keyword>
<evidence type="ECO:0000313" key="20">
    <source>
        <dbReference type="EMBL" id="PRQ31245.1"/>
    </source>
</evidence>
<dbReference type="FunFam" id="3.30.200.20:FF:000142">
    <property type="entry name" value="Cysteine-rich receptor-like protein kinase 10"/>
    <property type="match status" value="1"/>
</dbReference>
<dbReference type="Proteomes" id="UP000238479">
    <property type="component" value="Chromosome 5"/>
</dbReference>
<evidence type="ECO:0000256" key="12">
    <source>
        <dbReference type="ARBA" id="ARBA00023136"/>
    </source>
</evidence>
<keyword evidence="3" id="KW-0597">Phosphoprotein</keyword>
<organism evidence="20 21">
    <name type="scientific">Rosa chinensis</name>
    <name type="common">China rose</name>
    <dbReference type="NCBI Taxonomy" id="74649"/>
    <lineage>
        <taxon>Eukaryota</taxon>
        <taxon>Viridiplantae</taxon>
        <taxon>Streptophyta</taxon>
        <taxon>Embryophyta</taxon>
        <taxon>Tracheophyta</taxon>
        <taxon>Spermatophyta</taxon>
        <taxon>Magnoliopsida</taxon>
        <taxon>eudicotyledons</taxon>
        <taxon>Gunneridae</taxon>
        <taxon>Pentapetalae</taxon>
        <taxon>rosids</taxon>
        <taxon>fabids</taxon>
        <taxon>Rosales</taxon>
        <taxon>Rosaceae</taxon>
        <taxon>Rosoideae</taxon>
        <taxon>Rosoideae incertae sedis</taxon>
        <taxon>Rosa</taxon>
    </lineage>
</organism>
<evidence type="ECO:0000256" key="11">
    <source>
        <dbReference type="ARBA" id="ARBA00022989"/>
    </source>
</evidence>
<feature type="transmembrane region" description="Helical" evidence="17">
    <location>
        <begin position="6"/>
        <end position="23"/>
    </location>
</feature>
<evidence type="ECO:0000256" key="10">
    <source>
        <dbReference type="ARBA" id="ARBA00022840"/>
    </source>
</evidence>
<dbReference type="InterPro" id="IPR017441">
    <property type="entry name" value="Protein_kinase_ATP_BS"/>
</dbReference>
<dbReference type="InterPro" id="IPR002902">
    <property type="entry name" value="GNK2"/>
</dbReference>
<dbReference type="Pfam" id="PF00069">
    <property type="entry name" value="Pkinase"/>
    <property type="match status" value="1"/>
</dbReference>
<dbReference type="InterPro" id="IPR008271">
    <property type="entry name" value="Ser/Thr_kinase_AS"/>
</dbReference>
<evidence type="ECO:0000256" key="14">
    <source>
        <dbReference type="ARBA" id="ARBA00023180"/>
    </source>
</evidence>
<keyword evidence="10 15" id="KW-0067">ATP-binding</keyword>